<keyword evidence="1" id="KW-0812">Transmembrane</keyword>
<keyword evidence="1" id="KW-0472">Membrane</keyword>
<dbReference type="AlphaFoldDB" id="A0A1I5SVI0"/>
<evidence type="ECO:0000313" key="3">
    <source>
        <dbReference type="Proteomes" id="UP000199227"/>
    </source>
</evidence>
<accession>A0A1I5SVI0</accession>
<keyword evidence="3" id="KW-1185">Reference proteome</keyword>
<gene>
    <name evidence="2" type="ORF">SAMN05216234_13717</name>
</gene>
<organism evidence="2 3">
    <name type="scientific">Hydrogenimonas thermophila</name>
    <dbReference type="NCBI Taxonomy" id="223786"/>
    <lineage>
        <taxon>Bacteria</taxon>
        <taxon>Pseudomonadati</taxon>
        <taxon>Campylobacterota</taxon>
        <taxon>Epsilonproteobacteria</taxon>
        <taxon>Campylobacterales</taxon>
        <taxon>Hydrogenimonadaceae</taxon>
        <taxon>Hydrogenimonas</taxon>
    </lineage>
</organism>
<evidence type="ECO:0000256" key="1">
    <source>
        <dbReference type="SAM" id="Phobius"/>
    </source>
</evidence>
<name>A0A1I5SVI0_9BACT</name>
<evidence type="ECO:0000313" key="2">
    <source>
        <dbReference type="EMBL" id="SFP74236.1"/>
    </source>
</evidence>
<protein>
    <submittedName>
        <fullName evidence="2">Uncharacterized protein</fullName>
    </submittedName>
</protein>
<feature type="transmembrane region" description="Helical" evidence="1">
    <location>
        <begin position="41"/>
        <end position="60"/>
    </location>
</feature>
<dbReference type="Proteomes" id="UP000199227">
    <property type="component" value="Unassembled WGS sequence"/>
</dbReference>
<feature type="transmembrane region" description="Helical" evidence="1">
    <location>
        <begin position="66"/>
        <end position="90"/>
    </location>
</feature>
<dbReference type="EMBL" id="FOXB01000037">
    <property type="protein sequence ID" value="SFP74236.1"/>
    <property type="molecule type" value="Genomic_DNA"/>
</dbReference>
<proteinExistence type="predicted"/>
<feature type="transmembrane region" description="Helical" evidence="1">
    <location>
        <begin position="15"/>
        <end position="34"/>
    </location>
</feature>
<sequence>MTRVGHYFNGNKLSYRVWLFIFWNLYVLFIFLFFSNDIKGMYIFMVIGSLPISFISERIIQFLDLSIIFGFIIFYIFGAIQWGVFIGGLIDKFISNINKLSCYNFL</sequence>
<reference evidence="2 3" key="1">
    <citation type="submission" date="2016-10" db="EMBL/GenBank/DDBJ databases">
        <authorList>
            <person name="de Groot N.N."/>
        </authorList>
    </citation>
    <scope>NUCLEOTIDE SEQUENCE [LARGE SCALE GENOMIC DNA]</scope>
    <source>
        <strain evidence="2 3">EP1-55-1</strain>
    </source>
</reference>
<dbReference type="STRING" id="223786.SAMN05216234_13717"/>
<keyword evidence="1" id="KW-1133">Transmembrane helix</keyword>